<evidence type="ECO:0000313" key="1">
    <source>
        <dbReference type="EMBL" id="SPD73863.1"/>
    </source>
</evidence>
<dbReference type="AlphaFoldDB" id="A0A445MWP1"/>
<organism evidence="1">
    <name type="scientific">uncultured Desulfobacterium sp</name>
    <dbReference type="NCBI Taxonomy" id="201089"/>
    <lineage>
        <taxon>Bacteria</taxon>
        <taxon>Pseudomonadati</taxon>
        <taxon>Thermodesulfobacteriota</taxon>
        <taxon>Desulfobacteria</taxon>
        <taxon>Desulfobacterales</taxon>
        <taxon>Desulfobacteriaceae</taxon>
        <taxon>Desulfobacterium</taxon>
        <taxon>environmental samples</taxon>
    </lineage>
</organism>
<sequence length="315" mass="34162">MADIQPISLDGVKSYPLKERVSKVSTQLFGRPWGQGNSISEWLETLPDILAGIDLKEIIARVVKAADSDRTIILAMGAHPIKVGLNPIIIDLMERGVISGVAMNGACIIHDAEVAMVGSTSEDVAQVLGDGKFGMAEETGRLLNEAISEGAKNGLGLGKSIGRMLVKEGFPFNRLSILARAYDFQIPATVHVAIGTDIIHFHPNADGAAIGETSHRDFRIFSTLVSTLKEGVLINLGSAVIMPEVFLKALSLVRNLGHDVRDFTTVNMDFIRHYRPMTNVVHRPTLESGKGYNLVGHHEIMFPLIAAAIVEKLNR</sequence>
<dbReference type="EMBL" id="OJIN01000117">
    <property type="protein sequence ID" value="SPD73863.1"/>
    <property type="molecule type" value="Genomic_DNA"/>
</dbReference>
<proteinExistence type="predicted"/>
<name>A0A445MWP1_9BACT</name>
<accession>A0A445MWP1</accession>
<protein>
    <submittedName>
        <fullName evidence="1">Uncharacterized protein</fullName>
    </submittedName>
</protein>
<gene>
    <name evidence="1" type="ORF">PITCH_A2030007</name>
</gene>
<reference evidence="1" key="1">
    <citation type="submission" date="2018-01" db="EMBL/GenBank/DDBJ databases">
        <authorList>
            <person name="Regsiter A."/>
            <person name="William W."/>
        </authorList>
    </citation>
    <scope>NUCLEOTIDE SEQUENCE</scope>
    <source>
        <strain evidence="1">TRIP AH-1</strain>
    </source>
</reference>